<protein>
    <submittedName>
        <fullName evidence="4">M23 family metallopeptidase</fullName>
    </submittedName>
</protein>
<feature type="region of interest" description="Disordered" evidence="1">
    <location>
        <begin position="273"/>
        <end position="302"/>
    </location>
</feature>
<evidence type="ECO:0000256" key="1">
    <source>
        <dbReference type="SAM" id="MobiDB-lite"/>
    </source>
</evidence>
<accession>A0A9D1RQG5</accession>
<comment type="caution">
    <text evidence="4">The sequence shown here is derived from an EMBL/GenBank/DDBJ whole genome shotgun (WGS) entry which is preliminary data.</text>
</comment>
<dbReference type="Gene3D" id="2.70.70.10">
    <property type="entry name" value="Glucose Permease (Domain IIA)"/>
    <property type="match status" value="1"/>
</dbReference>
<keyword evidence="2" id="KW-1133">Transmembrane helix</keyword>
<keyword evidence="2" id="KW-0812">Transmembrane</keyword>
<dbReference type="InterPro" id="IPR011055">
    <property type="entry name" value="Dup_hybrid_motif"/>
</dbReference>
<dbReference type="CDD" id="cd12797">
    <property type="entry name" value="M23_peptidase"/>
    <property type="match status" value="1"/>
</dbReference>
<sequence length="302" mass="32023">MNASSIVIGLYRARTPVLGTAVVATLVWITLDLTLLQGVEISRGMRLSISLAAVSVLVLALLLSAIGPKLLPDHPVKTVRAPVKGRWLGMNSPATAVPSHGTRAYGQAYAIDIVHEPDDPSDRPRFGGEPFRDAANYPSFGAPVYAMVDGTVVGTSGRHRDHKARSNTLALMYLTLEGMVRTIGGPRFLLGNQVTIRTAEGIFATVAHLQCGSVEVNVGDQVRAGDLLGRCGNSGNSSEPHVHAQLSDRKSFWLTEGLPLAFADITLEDSDELTPVDGLPGNGQVMVAPPVASPPTRQGEPR</sequence>
<evidence type="ECO:0000259" key="3">
    <source>
        <dbReference type="Pfam" id="PF01551"/>
    </source>
</evidence>
<dbReference type="InterPro" id="IPR050570">
    <property type="entry name" value="Cell_wall_metabolism_enzyme"/>
</dbReference>
<organism evidence="4 5">
    <name type="scientific">Candidatus Corynebacterium avicola</name>
    <dbReference type="NCBI Taxonomy" id="2838527"/>
    <lineage>
        <taxon>Bacteria</taxon>
        <taxon>Bacillati</taxon>
        <taxon>Actinomycetota</taxon>
        <taxon>Actinomycetes</taxon>
        <taxon>Mycobacteriales</taxon>
        <taxon>Corynebacteriaceae</taxon>
        <taxon>Corynebacterium</taxon>
    </lineage>
</organism>
<dbReference type="InterPro" id="IPR016047">
    <property type="entry name" value="M23ase_b-sheet_dom"/>
</dbReference>
<dbReference type="SUPFAM" id="SSF51261">
    <property type="entry name" value="Duplicated hybrid motif"/>
    <property type="match status" value="1"/>
</dbReference>
<dbReference type="AlphaFoldDB" id="A0A9D1RQG5"/>
<feature type="transmembrane region" description="Helical" evidence="2">
    <location>
        <begin position="47"/>
        <end position="67"/>
    </location>
</feature>
<name>A0A9D1RQG5_9CORY</name>
<keyword evidence="2" id="KW-0472">Membrane</keyword>
<dbReference type="PANTHER" id="PTHR21666:SF270">
    <property type="entry name" value="MUREIN HYDROLASE ACTIVATOR ENVC"/>
    <property type="match status" value="1"/>
</dbReference>
<feature type="transmembrane region" description="Helical" evidence="2">
    <location>
        <begin position="17"/>
        <end position="35"/>
    </location>
</feature>
<dbReference type="GO" id="GO:0004222">
    <property type="term" value="F:metalloendopeptidase activity"/>
    <property type="evidence" value="ECO:0007669"/>
    <property type="project" value="TreeGrafter"/>
</dbReference>
<reference evidence="4" key="1">
    <citation type="journal article" date="2021" name="PeerJ">
        <title>Extensive microbial diversity within the chicken gut microbiome revealed by metagenomics and culture.</title>
        <authorList>
            <person name="Gilroy R."/>
            <person name="Ravi A."/>
            <person name="Getino M."/>
            <person name="Pursley I."/>
            <person name="Horton D.L."/>
            <person name="Alikhan N.F."/>
            <person name="Baker D."/>
            <person name="Gharbi K."/>
            <person name="Hall N."/>
            <person name="Watson M."/>
            <person name="Adriaenssens E.M."/>
            <person name="Foster-Nyarko E."/>
            <person name="Jarju S."/>
            <person name="Secka A."/>
            <person name="Antonio M."/>
            <person name="Oren A."/>
            <person name="Chaudhuri R.R."/>
            <person name="La Ragione R."/>
            <person name="Hildebrand F."/>
            <person name="Pallen M.J."/>
        </authorList>
    </citation>
    <scope>NUCLEOTIDE SEQUENCE</scope>
    <source>
        <strain evidence="4">CHK32-1732</strain>
    </source>
</reference>
<evidence type="ECO:0000313" key="5">
    <source>
        <dbReference type="Proteomes" id="UP000824190"/>
    </source>
</evidence>
<gene>
    <name evidence="4" type="ORF">H9870_04660</name>
</gene>
<proteinExistence type="predicted"/>
<reference evidence="4" key="2">
    <citation type="submission" date="2021-04" db="EMBL/GenBank/DDBJ databases">
        <authorList>
            <person name="Gilroy R."/>
        </authorList>
    </citation>
    <scope>NUCLEOTIDE SEQUENCE</scope>
    <source>
        <strain evidence="4">CHK32-1732</strain>
    </source>
</reference>
<dbReference type="Pfam" id="PF01551">
    <property type="entry name" value="Peptidase_M23"/>
    <property type="match status" value="1"/>
</dbReference>
<evidence type="ECO:0000256" key="2">
    <source>
        <dbReference type="SAM" id="Phobius"/>
    </source>
</evidence>
<dbReference type="Proteomes" id="UP000824190">
    <property type="component" value="Unassembled WGS sequence"/>
</dbReference>
<evidence type="ECO:0000313" key="4">
    <source>
        <dbReference type="EMBL" id="HIW90937.1"/>
    </source>
</evidence>
<feature type="domain" description="M23ase beta-sheet core" evidence="3">
    <location>
        <begin position="176"/>
        <end position="248"/>
    </location>
</feature>
<dbReference type="EMBL" id="DXGC01000044">
    <property type="protein sequence ID" value="HIW90937.1"/>
    <property type="molecule type" value="Genomic_DNA"/>
</dbReference>
<dbReference type="PANTHER" id="PTHR21666">
    <property type="entry name" value="PEPTIDASE-RELATED"/>
    <property type="match status" value="1"/>
</dbReference>